<protein>
    <submittedName>
        <fullName evidence="1">Uncharacterized protein</fullName>
    </submittedName>
</protein>
<accession>A0A6C0BEG1</accession>
<proteinExistence type="predicted"/>
<organism evidence="1">
    <name type="scientific">viral metagenome</name>
    <dbReference type="NCBI Taxonomy" id="1070528"/>
    <lineage>
        <taxon>unclassified sequences</taxon>
        <taxon>metagenomes</taxon>
        <taxon>organismal metagenomes</taxon>
    </lineage>
</organism>
<sequence>MIRGNVHPCNQYQELDYFIDKIEGSLMRFYWTYCNLHEFEKCLQAMFYSSRKSKFLIENEIQLYLSDWQMQIINDVINSNDNHTYNRNFVYFSLTDIIKNIHLYIFYYICDQNSLWLKQIIYKLYDNNDISGIKQLYQYFIWGYLNIDHVLSIEECHTGFTGIFKMIRNKCNKVKIENYEILCVLEKYVKPYTDDKNYIIRKLYKKYTTNIFSKLLDILQQTNETDYKEQKKRAITLLELLNSKEIKKKPTFFNCLKCLYNIKYFFVKKTYITNNIIWYYLSMFIFIKELVVKQLERVSVLFVAKYFNTLLDFCKVIKHGNANKIVSYIIQYENVFINDKKIIQYSLPIHQFLAD</sequence>
<dbReference type="EMBL" id="MN739143">
    <property type="protein sequence ID" value="QHS90705.1"/>
    <property type="molecule type" value="Genomic_DNA"/>
</dbReference>
<dbReference type="AlphaFoldDB" id="A0A6C0BEG1"/>
<evidence type="ECO:0000313" key="1">
    <source>
        <dbReference type="EMBL" id="QHS90705.1"/>
    </source>
</evidence>
<reference evidence="1" key="1">
    <citation type="journal article" date="2020" name="Nature">
        <title>Giant virus diversity and host interactions through global metagenomics.</title>
        <authorList>
            <person name="Schulz F."/>
            <person name="Roux S."/>
            <person name="Paez-Espino D."/>
            <person name="Jungbluth S."/>
            <person name="Walsh D.A."/>
            <person name="Denef V.J."/>
            <person name="McMahon K.D."/>
            <person name="Konstantinidis K.T."/>
            <person name="Eloe-Fadrosh E.A."/>
            <person name="Kyrpides N.C."/>
            <person name="Woyke T."/>
        </authorList>
    </citation>
    <scope>NUCLEOTIDE SEQUENCE</scope>
    <source>
        <strain evidence="1">GVMAG-M-3300010354-11</strain>
    </source>
</reference>
<name>A0A6C0BEG1_9ZZZZ</name>